<comment type="caution">
    <text evidence="1">The sequence shown here is derived from an EMBL/GenBank/DDBJ whole genome shotgun (WGS) entry which is preliminary data.</text>
</comment>
<dbReference type="Proteomes" id="UP001283361">
    <property type="component" value="Unassembled WGS sequence"/>
</dbReference>
<organism evidence="1 2">
    <name type="scientific">Elysia crispata</name>
    <name type="common">lettuce slug</name>
    <dbReference type="NCBI Taxonomy" id="231223"/>
    <lineage>
        <taxon>Eukaryota</taxon>
        <taxon>Metazoa</taxon>
        <taxon>Spiralia</taxon>
        <taxon>Lophotrochozoa</taxon>
        <taxon>Mollusca</taxon>
        <taxon>Gastropoda</taxon>
        <taxon>Heterobranchia</taxon>
        <taxon>Euthyneura</taxon>
        <taxon>Panpulmonata</taxon>
        <taxon>Sacoglossa</taxon>
        <taxon>Placobranchoidea</taxon>
        <taxon>Plakobranchidae</taxon>
        <taxon>Elysia</taxon>
    </lineage>
</organism>
<sequence length="77" mass="8234">MPQVRAAKRRVRDPQVLSLGGGSRSCLDIDPLRSACSTASIINITFPTVLTSASPISVNSTQGTINYEPLQHLKAII</sequence>
<dbReference type="AlphaFoldDB" id="A0AAE1AKB8"/>
<keyword evidence="2" id="KW-1185">Reference proteome</keyword>
<evidence type="ECO:0000313" key="1">
    <source>
        <dbReference type="EMBL" id="KAK3788337.1"/>
    </source>
</evidence>
<name>A0AAE1AKB8_9GAST</name>
<dbReference type="EMBL" id="JAWDGP010001769">
    <property type="protein sequence ID" value="KAK3788337.1"/>
    <property type="molecule type" value="Genomic_DNA"/>
</dbReference>
<reference evidence="1" key="1">
    <citation type="journal article" date="2023" name="G3 (Bethesda)">
        <title>A reference genome for the long-term kleptoplast-retaining sea slug Elysia crispata morphotype clarki.</title>
        <authorList>
            <person name="Eastman K.E."/>
            <person name="Pendleton A.L."/>
            <person name="Shaikh M.A."/>
            <person name="Suttiyut T."/>
            <person name="Ogas R."/>
            <person name="Tomko P."/>
            <person name="Gavelis G."/>
            <person name="Widhalm J.R."/>
            <person name="Wisecaver J.H."/>
        </authorList>
    </citation>
    <scope>NUCLEOTIDE SEQUENCE</scope>
    <source>
        <strain evidence="1">ECLA1</strain>
    </source>
</reference>
<gene>
    <name evidence="1" type="ORF">RRG08_025066</name>
</gene>
<accession>A0AAE1AKB8</accession>
<protein>
    <submittedName>
        <fullName evidence="1">Uncharacterized protein</fullName>
    </submittedName>
</protein>
<evidence type="ECO:0000313" key="2">
    <source>
        <dbReference type="Proteomes" id="UP001283361"/>
    </source>
</evidence>
<proteinExistence type="predicted"/>